<evidence type="ECO:0000256" key="1">
    <source>
        <dbReference type="SAM" id="MobiDB-lite"/>
    </source>
</evidence>
<dbReference type="EMBL" id="JAEHOD010000008">
    <property type="protein sequence ID" value="KAG2451472.1"/>
    <property type="molecule type" value="Genomic_DNA"/>
</dbReference>
<evidence type="ECO:0000313" key="4">
    <source>
        <dbReference type="Proteomes" id="UP000613740"/>
    </source>
</evidence>
<name>A0A835WQ81_9CHLO</name>
<feature type="region of interest" description="Disordered" evidence="1">
    <location>
        <begin position="612"/>
        <end position="656"/>
    </location>
</feature>
<feature type="region of interest" description="Disordered" evidence="1">
    <location>
        <begin position="761"/>
        <end position="808"/>
    </location>
</feature>
<comment type="caution">
    <text evidence="3">The sequence shown here is derived from an EMBL/GenBank/DDBJ whole genome shotgun (WGS) entry which is preliminary data.</text>
</comment>
<feature type="region of interest" description="Disordered" evidence="1">
    <location>
        <begin position="916"/>
        <end position="955"/>
    </location>
</feature>
<feature type="region of interest" description="Disordered" evidence="1">
    <location>
        <begin position="458"/>
        <end position="485"/>
    </location>
</feature>
<feature type="compositionally biased region" description="Pro residues" evidence="1">
    <location>
        <begin position="673"/>
        <end position="685"/>
    </location>
</feature>
<keyword evidence="4" id="KW-1185">Reference proteome</keyword>
<dbReference type="Proteomes" id="UP000613740">
    <property type="component" value="Unassembled WGS sequence"/>
</dbReference>
<evidence type="ECO:0000256" key="2">
    <source>
        <dbReference type="SAM" id="SignalP"/>
    </source>
</evidence>
<accession>A0A835WQ81</accession>
<feature type="compositionally biased region" description="Low complexity" evidence="1">
    <location>
        <begin position="860"/>
        <end position="874"/>
    </location>
</feature>
<feature type="chain" id="PRO_5032560699" evidence="2">
    <location>
        <begin position="25"/>
        <end position="955"/>
    </location>
</feature>
<feature type="region of interest" description="Disordered" evidence="1">
    <location>
        <begin position="90"/>
        <end position="189"/>
    </location>
</feature>
<protein>
    <submittedName>
        <fullName evidence="3">Uncharacterized protein</fullName>
    </submittedName>
</protein>
<feature type="region of interest" description="Disordered" evidence="1">
    <location>
        <begin position="544"/>
        <end position="563"/>
    </location>
</feature>
<dbReference type="OrthoDB" id="10684876at2759"/>
<feature type="compositionally biased region" description="Low complexity" evidence="1">
    <location>
        <begin position="102"/>
        <end position="117"/>
    </location>
</feature>
<feature type="compositionally biased region" description="Gly residues" evidence="1">
    <location>
        <begin position="918"/>
        <end position="935"/>
    </location>
</feature>
<feature type="compositionally biased region" description="Low complexity" evidence="1">
    <location>
        <begin position="158"/>
        <end position="175"/>
    </location>
</feature>
<sequence>MLSNLDCLVAGIWILLLLVELVARSRQSCHDEVVEKETKEWHQLGSRASLDGADCGFLLPLPPRSLMASAGDLIRLPLAPFHLARQVTKAAGPAGSARRTGAHGSQSAARAAAERGANPSSGCGDSAAAKQQAAAGGNCARRKAGGRRNLTDTCQNRAPAPSTAKASQAAASSTEAPPPVAPRQPTVIKGVVPPPQLLAAGQAVAAASSPAAATPSPSGRNHYSGPRLCAPYVARAPAHRRKSLAVVVMRTPSSSSGGGLPDCSTTHGASACSPAPVPVPALGSGVEPAVPPGAAARVAKARPPPALYAASASPTGVAVATGDCRLTVSPRGGAGVSPPQAKPAAPAKPSPRQPRVQEPRVQELQAEAYPATAATHGEETSALPAHDDLEGEVWLPPPPTCGSPTSISSPNRLLAMLGHVSPRRRPAVPSATAAAAVSPERTTPAVAAALVILSPSKPAQSGEMSHRYLPPEGKALPDTQQPAAVRQPEVPPLLVRQLSICCAPVSTPPAPTPLSPAAAMRQSVGGGAWDGAEVVLALASCGSPRPSSSFVTPRDHHRPPSSNETLCWADSSLMSAAASAAAAARAAAASTARTPGRRGRVLRHVSVGAVGTATPVSSAHRADLADPTSATHPRHLMVNTSSRTPPRTPPVCSPAAPRGFNMLLATPFSPSVLTPPPALPPPPASPSRVLRPVPASAGGISGRARVLATPTAADAGRLESAEDVSSMPPPSPSVLARAAQFEQIAHAQAAAAAAAATSSPAPYAGAHHAANRTPRSAGQRSSGGGGSGASASRRLPQAAISESPVGGLQPALSAPPLWGSRSHSAVGVGAQPCFPADVPVDISFSLSCTGVAAGNGGAGSKSSGSDSSTGGASAECSITPSRASSFSLASSRAHAGSSGLCSSRTSWTGARTASGACSLGGGSSRSIGGSSGNSSGGAVPAGVTDLSGTIVVASS</sequence>
<keyword evidence="2" id="KW-0732">Signal</keyword>
<feature type="region of interest" description="Disordered" evidence="1">
    <location>
        <begin position="673"/>
        <end position="706"/>
    </location>
</feature>
<feature type="region of interest" description="Disordered" evidence="1">
    <location>
        <begin position="855"/>
        <end position="876"/>
    </location>
</feature>
<feature type="signal peptide" evidence="2">
    <location>
        <begin position="1"/>
        <end position="24"/>
    </location>
</feature>
<reference evidence="3" key="1">
    <citation type="journal article" date="2020" name="bioRxiv">
        <title>Comparative genomics of Chlamydomonas.</title>
        <authorList>
            <person name="Craig R.J."/>
            <person name="Hasan A.R."/>
            <person name="Ness R.W."/>
            <person name="Keightley P.D."/>
        </authorList>
    </citation>
    <scope>NUCLEOTIDE SEQUENCE</scope>
    <source>
        <strain evidence="3">CCAP 11/173</strain>
    </source>
</reference>
<proteinExistence type="predicted"/>
<evidence type="ECO:0000313" key="3">
    <source>
        <dbReference type="EMBL" id="KAG2451472.1"/>
    </source>
</evidence>
<gene>
    <name evidence="3" type="ORF">HYH02_004070</name>
</gene>
<organism evidence="3 4">
    <name type="scientific">Chlamydomonas schloesseri</name>
    <dbReference type="NCBI Taxonomy" id="2026947"/>
    <lineage>
        <taxon>Eukaryota</taxon>
        <taxon>Viridiplantae</taxon>
        <taxon>Chlorophyta</taxon>
        <taxon>core chlorophytes</taxon>
        <taxon>Chlorophyceae</taxon>
        <taxon>CS clade</taxon>
        <taxon>Chlamydomonadales</taxon>
        <taxon>Chlamydomonadaceae</taxon>
        <taxon>Chlamydomonas</taxon>
    </lineage>
</organism>
<dbReference type="AlphaFoldDB" id="A0A835WQ81"/>
<feature type="region of interest" description="Disordered" evidence="1">
    <location>
        <begin position="329"/>
        <end position="360"/>
    </location>
</feature>